<dbReference type="KEGG" id="gsh:117352333"/>
<dbReference type="RefSeq" id="XP_033784652.1">
    <property type="nucleotide sequence ID" value="XM_033928761.1"/>
</dbReference>
<dbReference type="Proteomes" id="UP000515159">
    <property type="component" value="Chromosome 19"/>
</dbReference>
<sequence length="136" mass="15638">MNKNTPIYFPSLYDRSVSTSPLNDFNIWKNLFLPLKGHHQPQSLAVESSPWPPGLAKILYEPLQFFSASLRADFTPEASHLDEVCELEIKIKELELLTITGDGFDSKQYKFLKALKDEKMQNGPRMRHLKNMTLPC</sequence>
<name>A0A6P8P609_GEOSA</name>
<dbReference type="InParanoid" id="A0A6P8P609"/>
<protein>
    <submittedName>
        <fullName evidence="2">Uncharacterized protein C11orf91 homolog</fullName>
    </submittedName>
</protein>
<dbReference type="InterPro" id="IPR040027">
    <property type="entry name" value="C11orf91-like"/>
</dbReference>
<organism evidence="1 2">
    <name type="scientific">Geotrypetes seraphini</name>
    <name type="common">Gaboon caecilian</name>
    <name type="synonym">Caecilia seraphini</name>
    <dbReference type="NCBI Taxonomy" id="260995"/>
    <lineage>
        <taxon>Eukaryota</taxon>
        <taxon>Metazoa</taxon>
        <taxon>Chordata</taxon>
        <taxon>Craniata</taxon>
        <taxon>Vertebrata</taxon>
        <taxon>Euteleostomi</taxon>
        <taxon>Amphibia</taxon>
        <taxon>Gymnophiona</taxon>
        <taxon>Geotrypetes</taxon>
    </lineage>
</organism>
<reference evidence="2" key="1">
    <citation type="submission" date="2025-08" db="UniProtKB">
        <authorList>
            <consortium name="RefSeq"/>
        </authorList>
    </citation>
    <scope>IDENTIFICATION</scope>
</reference>
<gene>
    <name evidence="2" type="primary">C19H11orf91</name>
</gene>
<dbReference type="OrthoDB" id="9938805at2759"/>
<accession>A0A6P8P609</accession>
<dbReference type="Pfam" id="PF17669">
    <property type="entry name" value="DUF5529"/>
    <property type="match status" value="2"/>
</dbReference>
<evidence type="ECO:0000313" key="1">
    <source>
        <dbReference type="Proteomes" id="UP000515159"/>
    </source>
</evidence>
<dbReference type="CTD" id="117352333"/>
<keyword evidence="1" id="KW-1185">Reference proteome</keyword>
<dbReference type="AlphaFoldDB" id="A0A6P8P609"/>
<dbReference type="GeneID" id="117352333"/>
<proteinExistence type="predicted"/>
<evidence type="ECO:0000313" key="2">
    <source>
        <dbReference type="RefSeq" id="XP_033784652.1"/>
    </source>
</evidence>
<dbReference type="PANTHER" id="PTHR36288:SF1">
    <property type="entry name" value="SIMILAR TO RIKEN CDNA A930018P22"/>
    <property type="match status" value="1"/>
</dbReference>
<dbReference type="PANTHER" id="PTHR36288">
    <property type="entry name" value="SIMILAR TO RIKEN CDNA A930018P22"/>
    <property type="match status" value="1"/>
</dbReference>
<dbReference type="FunCoup" id="A0A6P8P609">
    <property type="interactions" value="5"/>
</dbReference>